<dbReference type="InterPro" id="IPR050570">
    <property type="entry name" value="Cell_wall_metabolism_enzyme"/>
</dbReference>
<comment type="caution">
    <text evidence="4">The sequence shown here is derived from an EMBL/GenBank/DDBJ whole genome shotgun (WGS) entry which is preliminary data.</text>
</comment>
<proteinExistence type="predicted"/>
<dbReference type="PANTHER" id="PTHR21666:SF274">
    <property type="entry name" value="STAGE IV SPORULATION PROTEIN FA"/>
    <property type="match status" value="1"/>
</dbReference>
<dbReference type="SUPFAM" id="SSF51261">
    <property type="entry name" value="Duplicated hybrid motif"/>
    <property type="match status" value="1"/>
</dbReference>
<dbReference type="InterPro" id="IPR011055">
    <property type="entry name" value="Dup_hybrid_motif"/>
</dbReference>
<dbReference type="AlphaFoldDB" id="A0A0V8J9N9"/>
<feature type="compositionally biased region" description="Basic and acidic residues" evidence="1">
    <location>
        <begin position="1"/>
        <end position="18"/>
    </location>
</feature>
<feature type="compositionally biased region" description="Polar residues" evidence="1">
    <location>
        <begin position="27"/>
        <end position="36"/>
    </location>
</feature>
<evidence type="ECO:0000313" key="5">
    <source>
        <dbReference type="Proteomes" id="UP000054099"/>
    </source>
</evidence>
<evidence type="ECO:0000259" key="3">
    <source>
        <dbReference type="Pfam" id="PF01551"/>
    </source>
</evidence>
<keyword evidence="2" id="KW-0812">Transmembrane</keyword>
<keyword evidence="2" id="KW-0472">Membrane</keyword>
<protein>
    <recommendedName>
        <fullName evidence="3">M23ase beta-sheet core domain-containing protein</fullName>
    </recommendedName>
</protein>
<keyword evidence="5" id="KW-1185">Reference proteome</keyword>
<gene>
    <name evidence="4" type="ORF">AS030_14660</name>
</gene>
<dbReference type="EMBL" id="LNQN01000002">
    <property type="protein sequence ID" value="KSU83774.1"/>
    <property type="molecule type" value="Genomic_DNA"/>
</dbReference>
<name>A0A0V8J9N9_9BACL</name>
<feature type="transmembrane region" description="Helical" evidence="2">
    <location>
        <begin position="49"/>
        <end position="68"/>
    </location>
</feature>
<dbReference type="OrthoDB" id="2986589at2"/>
<dbReference type="PANTHER" id="PTHR21666">
    <property type="entry name" value="PEPTIDASE-RELATED"/>
    <property type="match status" value="1"/>
</dbReference>
<dbReference type="GO" id="GO:0004222">
    <property type="term" value="F:metalloendopeptidase activity"/>
    <property type="evidence" value="ECO:0007669"/>
    <property type="project" value="TreeGrafter"/>
</dbReference>
<evidence type="ECO:0000313" key="4">
    <source>
        <dbReference type="EMBL" id="KSU83774.1"/>
    </source>
</evidence>
<dbReference type="InterPro" id="IPR016047">
    <property type="entry name" value="M23ase_b-sheet_dom"/>
</dbReference>
<keyword evidence="2" id="KW-1133">Transmembrane helix</keyword>
<evidence type="ECO:0000256" key="2">
    <source>
        <dbReference type="SAM" id="Phobius"/>
    </source>
</evidence>
<dbReference type="Gene3D" id="2.70.70.10">
    <property type="entry name" value="Glucose Permease (Domain IIA)"/>
    <property type="match status" value="1"/>
</dbReference>
<organism evidence="4 5">
    <name type="scientific">Fictibacillus enclensis</name>
    <dbReference type="NCBI Taxonomy" id="1017270"/>
    <lineage>
        <taxon>Bacteria</taxon>
        <taxon>Bacillati</taxon>
        <taxon>Bacillota</taxon>
        <taxon>Bacilli</taxon>
        <taxon>Bacillales</taxon>
        <taxon>Fictibacillaceae</taxon>
        <taxon>Fictibacillus</taxon>
    </lineage>
</organism>
<evidence type="ECO:0000256" key="1">
    <source>
        <dbReference type="SAM" id="MobiDB-lite"/>
    </source>
</evidence>
<dbReference type="Proteomes" id="UP000054099">
    <property type="component" value="Unassembled WGS sequence"/>
</dbReference>
<accession>A0A0V8J9N9</accession>
<dbReference type="RefSeq" id="WP_061972612.1">
    <property type="nucleotide sequence ID" value="NZ_FMAV01000002.1"/>
</dbReference>
<feature type="region of interest" description="Disordered" evidence="1">
    <location>
        <begin position="1"/>
        <end position="39"/>
    </location>
</feature>
<sequence length="249" mass="27804">MRNSADEIRRRYADKIAGEEQEPFKTSLYTGPSTPVQEKKKGPRFNGSFFLFQLMAGVCLFLGAGILFKNDGQQAVKGQEIVKKMYHNEFQFAAAQKWYENQFGKPLALLPDKQAAPQKELAGTEKTDNYAVPASGKVYQSFEANGKGIMVETGKSINVDTVKEGYVTFIGKKDKLGKTVIIQHSNGEESWYGHLDSIDANVKLYSYMERKKPLGKVSPSEDGKTGKFYFAIKKGNTFVDPSKVGIHFE</sequence>
<reference evidence="4 5" key="1">
    <citation type="journal article" date="2014" name="Antonie Van Leeuwenhoek">
        <title>Fictibacillus enclensis sp. nov., isolated from marine sediment.</title>
        <authorList>
            <person name="Dastager S.G."/>
            <person name="Mawlankar R."/>
            <person name="Srinivasan K."/>
            <person name="Tang S.K."/>
            <person name="Lee J.C."/>
            <person name="Ramana V.V."/>
            <person name="Shouche Y.S."/>
        </authorList>
    </citation>
    <scope>NUCLEOTIDE SEQUENCE [LARGE SCALE GENOMIC DNA]</scope>
    <source>
        <strain evidence="4 5">NIO-1003</strain>
    </source>
</reference>
<dbReference type="CDD" id="cd12797">
    <property type="entry name" value="M23_peptidase"/>
    <property type="match status" value="1"/>
</dbReference>
<dbReference type="Pfam" id="PF01551">
    <property type="entry name" value="Peptidase_M23"/>
    <property type="match status" value="1"/>
</dbReference>
<feature type="domain" description="M23ase beta-sheet core" evidence="3">
    <location>
        <begin position="147"/>
        <end position="241"/>
    </location>
</feature>